<dbReference type="InterPro" id="IPR004089">
    <property type="entry name" value="MCPsignal_dom"/>
</dbReference>
<evidence type="ECO:0000313" key="9">
    <source>
        <dbReference type="Proteomes" id="UP000010121"/>
    </source>
</evidence>
<feature type="domain" description="Methyl-accepting transducer" evidence="6">
    <location>
        <begin position="486"/>
        <end position="715"/>
    </location>
</feature>
<dbReference type="SUPFAM" id="SSF158472">
    <property type="entry name" value="HAMP domain-like"/>
    <property type="match status" value="1"/>
</dbReference>
<dbReference type="InterPro" id="IPR004090">
    <property type="entry name" value="Chemotax_Me-accpt_rcpt"/>
</dbReference>
<comment type="similarity">
    <text evidence="3">Belongs to the methyl-accepting chemotaxis (MCP) protein family.</text>
</comment>
<dbReference type="RefSeq" id="WP_008032258.1">
    <property type="nucleotide sequence ID" value="NZ_ACYY01000024.1"/>
</dbReference>
<dbReference type="Gene3D" id="6.10.340.10">
    <property type="match status" value="1"/>
</dbReference>
<keyword evidence="4" id="KW-0807">Transducer</keyword>
<feature type="domain" description="HAMP" evidence="7">
    <location>
        <begin position="435"/>
        <end position="481"/>
    </location>
</feature>
<dbReference type="PROSITE" id="PS50111">
    <property type="entry name" value="CHEMOTAXIS_TRANSDUC_2"/>
    <property type="match status" value="1"/>
</dbReference>
<dbReference type="CDD" id="cd06225">
    <property type="entry name" value="HAMP"/>
    <property type="match status" value="1"/>
</dbReference>
<evidence type="ECO:0000256" key="4">
    <source>
        <dbReference type="PROSITE-ProRule" id="PRU00284"/>
    </source>
</evidence>
<dbReference type="PROSITE" id="PS50885">
    <property type="entry name" value="HAMP"/>
    <property type="match status" value="2"/>
</dbReference>
<protein>
    <submittedName>
        <fullName evidence="8">Methyl-accepting chemotaxis sensory transducer</fullName>
    </submittedName>
</protein>
<evidence type="ECO:0000256" key="2">
    <source>
        <dbReference type="ARBA" id="ARBA00022500"/>
    </source>
</evidence>
<dbReference type="GO" id="GO:0006935">
    <property type="term" value="P:chemotaxis"/>
    <property type="evidence" value="ECO:0007669"/>
    <property type="project" value="UniProtKB-KW"/>
</dbReference>
<dbReference type="Gene3D" id="1.10.287.950">
    <property type="entry name" value="Methyl-accepting chemotaxis protein"/>
    <property type="match status" value="1"/>
</dbReference>
<organism evidence="8 9">
    <name type="scientific">Rhodobacter ferrooxidans</name>
    <dbReference type="NCBI Taxonomy" id="371731"/>
    <lineage>
        <taxon>Bacteria</taxon>
        <taxon>Pseudomonadati</taxon>
        <taxon>Pseudomonadota</taxon>
        <taxon>Alphaproteobacteria</taxon>
        <taxon>Rhodobacterales</taxon>
        <taxon>Rhodobacter group</taxon>
        <taxon>Rhodobacter</taxon>
    </lineage>
</organism>
<evidence type="ECO:0000259" key="6">
    <source>
        <dbReference type="PROSITE" id="PS50111"/>
    </source>
</evidence>
<gene>
    <name evidence="8" type="ORF">Rsw2DRAFT_2914</name>
</gene>
<name>C8S4D6_9RHOB</name>
<dbReference type="SMART" id="SM00304">
    <property type="entry name" value="HAMP"/>
    <property type="match status" value="2"/>
</dbReference>
<dbReference type="InterPro" id="IPR051310">
    <property type="entry name" value="MCP_chemotaxis"/>
</dbReference>
<keyword evidence="5" id="KW-0472">Membrane</keyword>
<dbReference type="SMART" id="SM00283">
    <property type="entry name" value="MA"/>
    <property type="match status" value="1"/>
</dbReference>
<dbReference type="SUPFAM" id="SSF58104">
    <property type="entry name" value="Methyl-accepting chemotaxis protein (MCP) signaling domain"/>
    <property type="match status" value="1"/>
</dbReference>
<comment type="caution">
    <text evidence="8">The sequence shown here is derived from an EMBL/GenBank/DDBJ whole genome shotgun (WGS) entry which is preliminary data.</text>
</comment>
<dbReference type="OrthoDB" id="8482111at2"/>
<dbReference type="FunFam" id="1.10.287.950:FF:000001">
    <property type="entry name" value="Methyl-accepting chemotaxis sensory transducer"/>
    <property type="match status" value="1"/>
</dbReference>
<keyword evidence="5" id="KW-1133">Transmembrane helix</keyword>
<keyword evidence="9" id="KW-1185">Reference proteome</keyword>
<reference evidence="8 9" key="1">
    <citation type="submission" date="2009-08" db="EMBL/GenBank/DDBJ databases">
        <title>The draft genome of Rhodobacter sp. SW2.</title>
        <authorList>
            <consortium name="US DOE Joint Genome Institute (JGI-PGF)"/>
            <person name="Lucas S."/>
            <person name="Copeland A."/>
            <person name="Lapidus A."/>
            <person name="Glavina del Rio T."/>
            <person name="Tice H."/>
            <person name="Bruce D."/>
            <person name="Goodwin L."/>
            <person name="Pitluck S."/>
            <person name="Larimer F."/>
            <person name="Land M.L."/>
            <person name="Hauser L."/>
            <person name="Emerson D."/>
        </authorList>
    </citation>
    <scope>NUCLEOTIDE SEQUENCE [LARGE SCALE GENOMIC DNA]</scope>
    <source>
        <strain evidence="8 9">SW2</strain>
    </source>
</reference>
<dbReference type="PANTHER" id="PTHR43531:SF11">
    <property type="entry name" value="METHYL-ACCEPTING CHEMOTAXIS PROTEIN 3"/>
    <property type="match status" value="1"/>
</dbReference>
<dbReference type="PANTHER" id="PTHR43531">
    <property type="entry name" value="PROTEIN ICFG"/>
    <property type="match status" value="1"/>
</dbReference>
<keyword evidence="2" id="KW-0145">Chemotaxis</keyword>
<dbReference type="PRINTS" id="PR00260">
    <property type="entry name" value="CHEMTRNSDUCR"/>
</dbReference>
<dbReference type="AlphaFoldDB" id="C8S4D6"/>
<evidence type="ECO:0000256" key="3">
    <source>
        <dbReference type="ARBA" id="ARBA00029447"/>
    </source>
</evidence>
<evidence type="ECO:0000313" key="8">
    <source>
        <dbReference type="EMBL" id="EEW24195.1"/>
    </source>
</evidence>
<evidence type="ECO:0000256" key="1">
    <source>
        <dbReference type="ARBA" id="ARBA00004370"/>
    </source>
</evidence>
<evidence type="ECO:0000259" key="7">
    <source>
        <dbReference type="PROSITE" id="PS50885"/>
    </source>
</evidence>
<dbReference type="GO" id="GO:0004888">
    <property type="term" value="F:transmembrane signaling receptor activity"/>
    <property type="evidence" value="ECO:0007669"/>
    <property type="project" value="InterPro"/>
</dbReference>
<accession>C8S4D6</accession>
<dbReference type="InterPro" id="IPR003660">
    <property type="entry name" value="HAMP_dom"/>
</dbReference>
<dbReference type="GO" id="GO:0007165">
    <property type="term" value="P:signal transduction"/>
    <property type="evidence" value="ECO:0007669"/>
    <property type="project" value="UniProtKB-KW"/>
</dbReference>
<dbReference type="eggNOG" id="COG0840">
    <property type="taxonomic scope" value="Bacteria"/>
</dbReference>
<dbReference type="Pfam" id="PF00015">
    <property type="entry name" value="MCPsignal"/>
    <property type="match status" value="1"/>
</dbReference>
<feature type="domain" description="HAMP" evidence="7">
    <location>
        <begin position="366"/>
        <end position="419"/>
    </location>
</feature>
<keyword evidence="5" id="KW-0812">Transmembrane</keyword>
<comment type="subcellular location">
    <subcellularLocation>
        <location evidence="1">Membrane</location>
    </subcellularLocation>
</comment>
<dbReference type="STRING" id="371731.Rsw2DRAFT_2914"/>
<dbReference type="GO" id="GO:0016020">
    <property type="term" value="C:membrane"/>
    <property type="evidence" value="ECO:0007669"/>
    <property type="project" value="UniProtKB-SubCell"/>
</dbReference>
<feature type="transmembrane region" description="Helical" evidence="5">
    <location>
        <begin position="342"/>
        <end position="364"/>
    </location>
</feature>
<evidence type="ECO:0000256" key="5">
    <source>
        <dbReference type="SAM" id="Phobius"/>
    </source>
</evidence>
<dbReference type="Proteomes" id="UP000010121">
    <property type="component" value="Unassembled WGS sequence"/>
</dbReference>
<sequence>MNPLRALPLKLKLPLLIVGLCLTSAGILQVVNTLQFRAASFAEAKERFDQVTHVRAESVRNLMATNSAALLSMATMPGIAESLARLHGDFHLLPEGPATLISQYIAKNPNPPGQRYLLDRGAGLETYHADHAAIHPVMRKLRDLHGFVDIFMVDEDFNVVYSVAKDADFLTSFQTGPYAKSNLAEVLHKAEAGKPGEVFLSDFSEYAASNGAAAAFIATKVVDRNGSFVGLVAAQISLQSVAEILGSPEGLGETGEVYLVGADMRAKSASRHENGFKPLDPMPQLPQIIAASRGAAKFFEDVPLSNGSIGIAESQSIDVMGISWGLVVERDIAEVMAASNALILKILLIGGMITAAALALGIFFSRSITKPISRISQAMDSIANGNLNITIQDADRGDELGVIAHSVNALLDKLTVAGIAEEERDRMQVELRHVVESLSAGMQELSMGNLTQPITDAFAEDYDGLRSDFNATLEKLSDTIVQVVEASQNIRARATEISSASEDLSRRTENQAAALEQTAAALDELTASVRSAAEGAIEVENIVQQARKEAEDSGAVVQGAVGAMAEIEKSSEQISQIIGAIDDIAFQTNLLALNAGVEAARAGDAGKGFAVVASEVRALAQRSSTAAKEIKTLIGTSAQHVGRGVDQVGKAGEALQSIVTSVANISTLVSTIAAGAAEQSTGLAEINIGVTQLDQVTQQNAAMVEESTAASHSLNHDATGLAELVAKFRVPQTEAQSVGAISLTHFRPSSFASSETLLADSSEGHQAISSTPSKVAVAGTKAIWQDF</sequence>
<proteinExistence type="inferred from homology"/>
<dbReference type="CDD" id="cd11386">
    <property type="entry name" value="MCP_signal"/>
    <property type="match status" value="1"/>
</dbReference>
<dbReference type="EMBL" id="ACYY01000024">
    <property type="protein sequence ID" value="EEW24195.1"/>
    <property type="molecule type" value="Genomic_DNA"/>
</dbReference>
<dbReference type="Pfam" id="PF00672">
    <property type="entry name" value="HAMP"/>
    <property type="match status" value="1"/>
</dbReference>